<sequence>MKKRALFNKIKKEELKAGDHIYTWRLGYLYAHHGIYVDAGKVIHFTSTAGREIGTGTDADCFIFSSFSSLRSKSQCPTCGDRPRNNGVISSCLECFLSGGKLRCFKYGVSTGVFLAQVRGTCTTAPSDQPEDVLHRAELLLSNGFGDYHLFKNNCEDFAIYCKTGYVILGKPVGCSGQVGGVVASVAALSCVCAYSFMCPSLAPIGLGTYCISRYLSDIGVRKEAEKIAVEKIVSSDDLIPL</sequence>
<reference evidence="1" key="1">
    <citation type="journal article" date="2014" name="Nat. Commun.">
        <title>The tobacco genome sequence and its comparison with those of tomato and potato.</title>
        <authorList>
            <person name="Sierro N."/>
            <person name="Battey J.N."/>
            <person name="Ouadi S."/>
            <person name="Bakaher N."/>
            <person name="Bovet L."/>
            <person name="Willig A."/>
            <person name="Goepfert S."/>
            <person name="Peitsch M.C."/>
            <person name="Ivanov N.V."/>
        </authorList>
    </citation>
    <scope>NUCLEOTIDE SEQUENCE [LARGE SCALE GENOMIC DNA]</scope>
</reference>
<name>A0AC58SLQ1_TOBAC</name>
<dbReference type="RefSeq" id="XP_075085904.1">
    <property type="nucleotide sequence ID" value="XM_075229803.1"/>
</dbReference>
<organism evidence="1 2">
    <name type="scientific">Nicotiana tabacum</name>
    <name type="common">Common tobacco</name>
    <dbReference type="NCBI Taxonomy" id="4097"/>
    <lineage>
        <taxon>Eukaryota</taxon>
        <taxon>Viridiplantae</taxon>
        <taxon>Streptophyta</taxon>
        <taxon>Embryophyta</taxon>
        <taxon>Tracheophyta</taxon>
        <taxon>Spermatophyta</taxon>
        <taxon>Magnoliopsida</taxon>
        <taxon>eudicotyledons</taxon>
        <taxon>Gunneridae</taxon>
        <taxon>Pentapetalae</taxon>
        <taxon>asterids</taxon>
        <taxon>lamiids</taxon>
        <taxon>Solanales</taxon>
        <taxon>Solanaceae</taxon>
        <taxon>Nicotianoideae</taxon>
        <taxon>Nicotianeae</taxon>
        <taxon>Nicotiana</taxon>
    </lineage>
</organism>
<protein>
    <submittedName>
        <fullName evidence="2">Protein LEAD-SENSITIVE 1-like</fullName>
    </submittedName>
</protein>
<evidence type="ECO:0000313" key="2">
    <source>
        <dbReference type="RefSeq" id="XP_075085904.1"/>
    </source>
</evidence>
<evidence type="ECO:0000313" key="1">
    <source>
        <dbReference type="Proteomes" id="UP000790787"/>
    </source>
</evidence>
<accession>A0AC58SLQ1</accession>
<keyword evidence="1" id="KW-1185">Reference proteome</keyword>
<proteinExistence type="predicted"/>
<reference evidence="2" key="2">
    <citation type="submission" date="2025-08" db="UniProtKB">
        <authorList>
            <consortium name="RefSeq"/>
        </authorList>
    </citation>
    <scope>IDENTIFICATION</scope>
    <source>
        <tissue evidence="2">Leaf</tissue>
    </source>
</reference>
<dbReference type="Proteomes" id="UP000790787">
    <property type="component" value="Chromosome 14"/>
</dbReference>
<gene>
    <name evidence="2" type="primary">LOC107785515</name>
</gene>